<dbReference type="Gene3D" id="3.40.50.1000">
    <property type="entry name" value="HAD superfamily/HAD-like"/>
    <property type="match status" value="1"/>
</dbReference>
<name>A0AAW2ZAZ3_9EUKA</name>
<dbReference type="GO" id="GO:0016791">
    <property type="term" value="F:phosphatase activity"/>
    <property type="evidence" value="ECO:0007669"/>
    <property type="project" value="InterPro"/>
</dbReference>
<sequence length="264" mass="31354">MMNWIRDMIYTLFHAIIYPLLFIYEFIQWNRMTKKRKSLQETTDANSHNDSNNSRFEGDDELQRIRELNRSLTPSILQSIKMKNVAKKKILVLDLDETLIHSTPVEPFPQFKRFYQYRIDVYLDQDECSFYVSERPHLKHFMRKVCEWYEVVIFTASVQSYADPVIDRLECSDKISRRYFRESCANNQGVFIKDLAVLGCDLSRCIIVDNSHISYMWHPENAIPCTSWVADDDNDDELLRLLLLLDALRYMNDVRSVLTLRLKG</sequence>
<keyword evidence="1" id="KW-1133">Transmembrane helix</keyword>
<dbReference type="InterPro" id="IPR050365">
    <property type="entry name" value="TIM50"/>
</dbReference>
<keyword evidence="1" id="KW-0472">Membrane</keyword>
<feature type="transmembrane region" description="Helical" evidence="1">
    <location>
        <begin position="12"/>
        <end position="29"/>
    </location>
</feature>
<dbReference type="NCBIfam" id="TIGR02251">
    <property type="entry name" value="HIF-SF_euk"/>
    <property type="match status" value="1"/>
</dbReference>
<accession>A0AAW2ZAZ3</accession>
<reference evidence="3 4" key="1">
    <citation type="submission" date="2024-03" db="EMBL/GenBank/DDBJ databases">
        <title>The Acrasis kona genome and developmental transcriptomes reveal deep origins of eukaryotic multicellular pathways.</title>
        <authorList>
            <person name="Sheikh S."/>
            <person name="Fu C.-J."/>
            <person name="Brown M.W."/>
            <person name="Baldauf S.L."/>
        </authorList>
    </citation>
    <scope>NUCLEOTIDE SEQUENCE [LARGE SCALE GENOMIC DNA]</scope>
    <source>
        <strain evidence="3 4">ATCC MYA-3509</strain>
    </source>
</reference>
<dbReference type="SUPFAM" id="SSF56784">
    <property type="entry name" value="HAD-like"/>
    <property type="match status" value="1"/>
</dbReference>
<keyword evidence="1" id="KW-0812">Transmembrane</keyword>
<protein>
    <submittedName>
        <fullName evidence="3">CTD nuclear envelope phosphatase</fullName>
    </submittedName>
</protein>
<dbReference type="PROSITE" id="PS50969">
    <property type="entry name" value="FCP1"/>
    <property type="match status" value="1"/>
</dbReference>
<dbReference type="CDD" id="cd07521">
    <property type="entry name" value="HAD_FCP1-like"/>
    <property type="match status" value="1"/>
</dbReference>
<gene>
    <name evidence="3" type="ORF">AKO1_001352</name>
</gene>
<dbReference type="EMBL" id="JAOPGA020001296">
    <property type="protein sequence ID" value="KAL0487038.1"/>
    <property type="molecule type" value="Genomic_DNA"/>
</dbReference>
<proteinExistence type="predicted"/>
<dbReference type="InterPro" id="IPR036412">
    <property type="entry name" value="HAD-like_sf"/>
</dbReference>
<dbReference type="InterPro" id="IPR023214">
    <property type="entry name" value="HAD_sf"/>
</dbReference>
<feature type="domain" description="FCP1 homology" evidence="2">
    <location>
        <begin position="84"/>
        <end position="248"/>
    </location>
</feature>
<organism evidence="3 4">
    <name type="scientific">Acrasis kona</name>
    <dbReference type="NCBI Taxonomy" id="1008807"/>
    <lineage>
        <taxon>Eukaryota</taxon>
        <taxon>Discoba</taxon>
        <taxon>Heterolobosea</taxon>
        <taxon>Tetramitia</taxon>
        <taxon>Eutetramitia</taxon>
        <taxon>Acrasidae</taxon>
        <taxon>Acrasis</taxon>
    </lineage>
</organism>
<evidence type="ECO:0000259" key="2">
    <source>
        <dbReference type="PROSITE" id="PS50969"/>
    </source>
</evidence>
<dbReference type="InterPro" id="IPR004274">
    <property type="entry name" value="FCP1_dom"/>
</dbReference>
<dbReference type="InterPro" id="IPR011948">
    <property type="entry name" value="Dullard_phosphatase"/>
</dbReference>
<dbReference type="Pfam" id="PF03031">
    <property type="entry name" value="NIF"/>
    <property type="match status" value="1"/>
</dbReference>
<dbReference type="PANTHER" id="PTHR12210">
    <property type="entry name" value="DULLARD PROTEIN PHOSPHATASE"/>
    <property type="match status" value="1"/>
</dbReference>
<evidence type="ECO:0000313" key="4">
    <source>
        <dbReference type="Proteomes" id="UP001431209"/>
    </source>
</evidence>
<keyword evidence="4" id="KW-1185">Reference proteome</keyword>
<dbReference type="Proteomes" id="UP001431209">
    <property type="component" value="Unassembled WGS sequence"/>
</dbReference>
<dbReference type="FunFam" id="3.40.50.1000:FF:000093">
    <property type="entry name" value="NLI interacting factor-like phosphatase family protein"/>
    <property type="match status" value="1"/>
</dbReference>
<dbReference type="AlphaFoldDB" id="A0AAW2ZAZ3"/>
<evidence type="ECO:0000256" key="1">
    <source>
        <dbReference type="SAM" id="Phobius"/>
    </source>
</evidence>
<comment type="caution">
    <text evidence="3">The sequence shown here is derived from an EMBL/GenBank/DDBJ whole genome shotgun (WGS) entry which is preliminary data.</text>
</comment>
<evidence type="ECO:0000313" key="3">
    <source>
        <dbReference type="EMBL" id="KAL0487038.1"/>
    </source>
</evidence>
<dbReference type="SMART" id="SM00577">
    <property type="entry name" value="CPDc"/>
    <property type="match status" value="1"/>
</dbReference>